<keyword evidence="4" id="KW-1185">Reference proteome</keyword>
<dbReference type="Pfam" id="PF04427">
    <property type="entry name" value="Brix"/>
    <property type="match status" value="1"/>
</dbReference>
<dbReference type="GO" id="GO:0006364">
    <property type="term" value="P:rRNA processing"/>
    <property type="evidence" value="ECO:0007669"/>
    <property type="project" value="InterPro"/>
</dbReference>
<protein>
    <recommendedName>
        <fullName evidence="2">Brix domain-containing protein</fullName>
    </recommendedName>
</protein>
<dbReference type="STRING" id="669874.A0A1E4TSM8"/>
<evidence type="ECO:0000313" key="4">
    <source>
        <dbReference type="Proteomes" id="UP000094236"/>
    </source>
</evidence>
<dbReference type="GO" id="GO:0030687">
    <property type="term" value="C:preribosome, large subunit precursor"/>
    <property type="evidence" value="ECO:0007669"/>
    <property type="project" value="TreeGrafter"/>
</dbReference>
<sequence>MGKRRIKKRTHTKVSEEQLAKIPRSMVIRTGDSLGNHSLNQLVKDMRNMMQPHTAIKLRERKSNRLRDFIVMAGPLGVTQLMVFSKSESGTTHLRFASIPKGPTFTFKVNNYSLNKDIRKFMRNPKSLGKDSSEFLNSPLLVMNGFKNPKTAEPHEALLVTMFQNMFPPISPQATKINSIKRVLMLNKDPETGIIDLRHYAIDTKLVEGTKGIKKLINAKTHLNKKLPNLAKSTDVVDLVLDPYANAYTSESEIEEDAVVEIKDDAPTIVKSKAVPSSKSQSQAQTTASTTSTAAAPDVKKRAVKLTEIGPRLNLSLIKIEEGVCSGKVLYHSYIKKSANEVKLLDAKHAQRQREREARKKEQKANIDAKKATKAAKKLRRKQREEARARGEAVEDEEISSDSTTDSEDEEMDVESDVEDENLF</sequence>
<dbReference type="GO" id="GO:0019843">
    <property type="term" value="F:rRNA binding"/>
    <property type="evidence" value="ECO:0007669"/>
    <property type="project" value="InterPro"/>
</dbReference>
<dbReference type="OrthoDB" id="10261452at2759"/>
<organism evidence="3 4">
    <name type="scientific">Pachysolen tannophilus NRRL Y-2460</name>
    <dbReference type="NCBI Taxonomy" id="669874"/>
    <lineage>
        <taxon>Eukaryota</taxon>
        <taxon>Fungi</taxon>
        <taxon>Dikarya</taxon>
        <taxon>Ascomycota</taxon>
        <taxon>Saccharomycotina</taxon>
        <taxon>Pichiomycetes</taxon>
        <taxon>Pachysolenaceae</taxon>
        <taxon>Pachysolen</taxon>
    </lineage>
</organism>
<evidence type="ECO:0000313" key="3">
    <source>
        <dbReference type="EMBL" id="ODV94750.1"/>
    </source>
</evidence>
<feature type="compositionally biased region" description="Basic residues" evidence="1">
    <location>
        <begin position="372"/>
        <end position="382"/>
    </location>
</feature>
<feature type="region of interest" description="Disordered" evidence="1">
    <location>
        <begin position="273"/>
        <end position="297"/>
    </location>
</feature>
<dbReference type="SMART" id="SM00879">
    <property type="entry name" value="Brix"/>
    <property type="match status" value="1"/>
</dbReference>
<reference evidence="4" key="1">
    <citation type="submission" date="2016-05" db="EMBL/GenBank/DDBJ databases">
        <title>Comparative genomics of biotechnologically important yeasts.</title>
        <authorList>
            <consortium name="DOE Joint Genome Institute"/>
            <person name="Riley R."/>
            <person name="Haridas S."/>
            <person name="Wolfe K.H."/>
            <person name="Lopes M.R."/>
            <person name="Hittinger C.T."/>
            <person name="Goker M."/>
            <person name="Salamov A."/>
            <person name="Wisecaver J."/>
            <person name="Long T.M."/>
            <person name="Aerts A.L."/>
            <person name="Barry K."/>
            <person name="Choi C."/>
            <person name="Clum A."/>
            <person name="Coughlan A.Y."/>
            <person name="Deshpande S."/>
            <person name="Douglass A.P."/>
            <person name="Hanson S.J."/>
            <person name="Klenk H.-P."/>
            <person name="Labutti K."/>
            <person name="Lapidus A."/>
            <person name="Lindquist E."/>
            <person name="Lipzen A."/>
            <person name="Meier-Kolthoff J.P."/>
            <person name="Ohm R.A."/>
            <person name="Otillar R.P."/>
            <person name="Pangilinan J."/>
            <person name="Peng Y."/>
            <person name="Rokas A."/>
            <person name="Rosa C.A."/>
            <person name="Scheuner C."/>
            <person name="Sibirny A.A."/>
            <person name="Slot J.C."/>
            <person name="Stielow J.B."/>
            <person name="Sun H."/>
            <person name="Kurtzman C.P."/>
            <person name="Blackwell M."/>
            <person name="Grigoriev I.V."/>
            <person name="Jeffries T.W."/>
        </authorList>
    </citation>
    <scope>NUCLEOTIDE SEQUENCE [LARGE SCALE GENOMIC DNA]</scope>
    <source>
        <strain evidence="4">NRRL Y-2460</strain>
    </source>
</reference>
<dbReference type="PANTHER" id="PTHR12661:SF5">
    <property type="entry name" value="SUPPRESSOR OF SWI4 1 HOMOLOG"/>
    <property type="match status" value="1"/>
</dbReference>
<accession>A0A1E4TSM8</accession>
<feature type="compositionally biased region" description="Acidic residues" evidence="1">
    <location>
        <begin position="394"/>
        <end position="424"/>
    </location>
</feature>
<dbReference type="AlphaFoldDB" id="A0A1E4TSM8"/>
<dbReference type="GO" id="GO:0000027">
    <property type="term" value="P:ribosomal large subunit assembly"/>
    <property type="evidence" value="ECO:0007669"/>
    <property type="project" value="TreeGrafter"/>
</dbReference>
<dbReference type="InterPro" id="IPR007109">
    <property type="entry name" value="Brix"/>
</dbReference>
<dbReference type="InterPro" id="IPR045112">
    <property type="entry name" value="PPAN-like"/>
</dbReference>
<feature type="compositionally biased region" description="Basic and acidic residues" evidence="1">
    <location>
        <begin position="383"/>
        <end position="393"/>
    </location>
</feature>
<gene>
    <name evidence="3" type="ORF">PACTADRAFT_59249</name>
</gene>
<evidence type="ECO:0000259" key="2">
    <source>
        <dbReference type="PROSITE" id="PS50833"/>
    </source>
</evidence>
<dbReference type="EMBL" id="KV454015">
    <property type="protein sequence ID" value="ODV94750.1"/>
    <property type="molecule type" value="Genomic_DNA"/>
</dbReference>
<proteinExistence type="predicted"/>
<name>A0A1E4TSM8_PACTA</name>
<evidence type="ECO:0000256" key="1">
    <source>
        <dbReference type="SAM" id="MobiDB-lite"/>
    </source>
</evidence>
<feature type="domain" description="Brix" evidence="2">
    <location>
        <begin position="25"/>
        <end position="326"/>
    </location>
</feature>
<feature type="compositionally biased region" description="Basic and acidic residues" evidence="1">
    <location>
        <begin position="347"/>
        <end position="371"/>
    </location>
</feature>
<dbReference type="PANTHER" id="PTHR12661">
    <property type="entry name" value="PETER PAN-RELATED"/>
    <property type="match status" value="1"/>
</dbReference>
<feature type="region of interest" description="Disordered" evidence="1">
    <location>
        <begin position="347"/>
        <end position="424"/>
    </location>
</feature>
<feature type="compositionally biased region" description="Low complexity" evidence="1">
    <location>
        <begin position="277"/>
        <end position="296"/>
    </location>
</feature>
<dbReference type="PROSITE" id="PS50833">
    <property type="entry name" value="BRIX"/>
    <property type="match status" value="1"/>
</dbReference>
<dbReference type="Proteomes" id="UP000094236">
    <property type="component" value="Unassembled WGS sequence"/>
</dbReference>